<accession>A0ABP7AN95</accession>
<feature type="transmembrane region" description="Helical" evidence="2">
    <location>
        <begin position="38"/>
        <end position="60"/>
    </location>
</feature>
<evidence type="ECO:0000313" key="4">
    <source>
        <dbReference type="EMBL" id="GAA3636020.1"/>
    </source>
</evidence>
<keyword evidence="2" id="KW-1133">Transmembrane helix</keyword>
<evidence type="ECO:0000256" key="2">
    <source>
        <dbReference type="SAM" id="Phobius"/>
    </source>
</evidence>
<keyword evidence="2" id="KW-0472">Membrane</keyword>
<feature type="region of interest" description="Disordered" evidence="1">
    <location>
        <begin position="1"/>
        <end position="28"/>
    </location>
</feature>
<dbReference type="InterPro" id="IPR058193">
    <property type="entry name" value="VanY/YodJ_core_dom"/>
</dbReference>
<dbReference type="SUPFAM" id="SSF55166">
    <property type="entry name" value="Hedgehog/DD-peptidase"/>
    <property type="match status" value="1"/>
</dbReference>
<evidence type="ECO:0000259" key="3">
    <source>
        <dbReference type="Pfam" id="PF02557"/>
    </source>
</evidence>
<feature type="compositionally biased region" description="Basic and acidic residues" evidence="1">
    <location>
        <begin position="9"/>
        <end position="28"/>
    </location>
</feature>
<dbReference type="RefSeq" id="WP_344737926.1">
    <property type="nucleotide sequence ID" value="NZ_BAAAYU010000005.1"/>
</dbReference>
<keyword evidence="2" id="KW-0812">Transmembrane</keyword>
<evidence type="ECO:0000313" key="5">
    <source>
        <dbReference type="Proteomes" id="UP001501697"/>
    </source>
</evidence>
<organism evidence="4 5">
    <name type="scientific">Microbacterium awajiense</name>
    <dbReference type="NCBI Taxonomy" id="415214"/>
    <lineage>
        <taxon>Bacteria</taxon>
        <taxon>Bacillati</taxon>
        <taxon>Actinomycetota</taxon>
        <taxon>Actinomycetes</taxon>
        <taxon>Micrococcales</taxon>
        <taxon>Microbacteriaceae</taxon>
        <taxon>Microbacterium</taxon>
    </lineage>
</organism>
<gene>
    <name evidence="4" type="ORF">GCM10022200_19190</name>
</gene>
<dbReference type="EMBL" id="BAAAYU010000005">
    <property type="protein sequence ID" value="GAA3636020.1"/>
    <property type="molecule type" value="Genomic_DNA"/>
</dbReference>
<dbReference type="Pfam" id="PF02557">
    <property type="entry name" value="VanY"/>
    <property type="match status" value="1"/>
</dbReference>
<dbReference type="InterPro" id="IPR003709">
    <property type="entry name" value="VanY-like_core_dom"/>
</dbReference>
<dbReference type="CDD" id="cd14852">
    <property type="entry name" value="LD-carboxypeptidase"/>
    <property type="match status" value="1"/>
</dbReference>
<feature type="domain" description="D-alanyl-D-alanine carboxypeptidase-like core" evidence="3">
    <location>
        <begin position="182"/>
        <end position="309"/>
    </location>
</feature>
<sequence>MTVPPENPPGRRDAPEGELLDGRGAEPRHAGRARATAALIPIVGIAAVVVLVSAAAITWATTSAPRDDAQPSSAPRYVPAETVTSLPVPDVTQTPAAEDPCALPDVVAALDAGDDPAVIAAVGGGEAFRAAVAAGSLSCVSLSDADHVWVVVNKHRPLDPIDLWPADLVVPEGVSNLVAAGLRPAAAASLTAMADAVRLSGAGEIGIASAFRSYGSQQATYGRHAAERGVAGADAVSARPGYSEHQSGLGVDVVPCGSGCGTLDDVAGSPQGAWIVEHAWEFGWIVRYEEGRTDITGYLPEAWHLRYIGPELARAYHEGGWRSLEEFFGLEAAPDYLDRSPSR</sequence>
<comment type="caution">
    <text evidence="4">The sequence shown here is derived from an EMBL/GenBank/DDBJ whole genome shotgun (WGS) entry which is preliminary data.</text>
</comment>
<dbReference type="Proteomes" id="UP001501697">
    <property type="component" value="Unassembled WGS sequence"/>
</dbReference>
<name>A0ABP7AN95_9MICO</name>
<dbReference type="InterPro" id="IPR009045">
    <property type="entry name" value="Zn_M74/Hedgehog-like"/>
</dbReference>
<dbReference type="PANTHER" id="PTHR34385">
    <property type="entry name" value="D-ALANYL-D-ALANINE CARBOXYPEPTIDASE"/>
    <property type="match status" value="1"/>
</dbReference>
<reference evidence="5" key="1">
    <citation type="journal article" date="2019" name="Int. J. Syst. Evol. Microbiol.">
        <title>The Global Catalogue of Microorganisms (GCM) 10K type strain sequencing project: providing services to taxonomists for standard genome sequencing and annotation.</title>
        <authorList>
            <consortium name="The Broad Institute Genomics Platform"/>
            <consortium name="The Broad Institute Genome Sequencing Center for Infectious Disease"/>
            <person name="Wu L."/>
            <person name="Ma J."/>
        </authorList>
    </citation>
    <scope>NUCLEOTIDE SEQUENCE [LARGE SCALE GENOMIC DNA]</scope>
    <source>
        <strain evidence="5">JCM 16544</strain>
    </source>
</reference>
<dbReference type="InterPro" id="IPR052179">
    <property type="entry name" value="DD-CPase-like"/>
</dbReference>
<evidence type="ECO:0000256" key="1">
    <source>
        <dbReference type="SAM" id="MobiDB-lite"/>
    </source>
</evidence>
<keyword evidence="5" id="KW-1185">Reference proteome</keyword>
<proteinExistence type="predicted"/>
<protein>
    <recommendedName>
        <fullName evidence="3">D-alanyl-D-alanine carboxypeptidase-like core domain-containing protein</fullName>
    </recommendedName>
</protein>
<dbReference type="Gene3D" id="3.30.1380.10">
    <property type="match status" value="1"/>
</dbReference>
<dbReference type="PANTHER" id="PTHR34385:SF1">
    <property type="entry name" value="PEPTIDOGLYCAN L-ALANYL-D-GLUTAMATE ENDOPEPTIDASE CWLK"/>
    <property type="match status" value="1"/>
</dbReference>